<keyword evidence="3" id="KW-1185">Reference proteome</keyword>
<protein>
    <submittedName>
        <fullName evidence="2">Uncharacterized protein</fullName>
    </submittedName>
</protein>
<evidence type="ECO:0000256" key="1">
    <source>
        <dbReference type="SAM" id="MobiDB-lite"/>
    </source>
</evidence>
<accession>A0ABU3KBZ3</accession>
<evidence type="ECO:0000313" key="2">
    <source>
        <dbReference type="EMBL" id="MDT7043908.1"/>
    </source>
</evidence>
<sequence>MKAWVGLSLFVVGVGTGAVGTQFIPPTFSSYMPVALQAQSEIVKGTVVRKHQDKERLLLTVSTSRGALLGTFTRQIPEINLLVEEGDEITLGLAQYAPFVHDPSIRGVMKPDHFGEHLKEDLMPDEGDSLPLDSPSTTQPLRSGSDAVDPQT</sequence>
<dbReference type="RefSeq" id="WP_313834494.1">
    <property type="nucleotide sequence ID" value="NZ_JAQOUE010000002.1"/>
</dbReference>
<evidence type="ECO:0000313" key="3">
    <source>
        <dbReference type="Proteomes" id="UP001250932"/>
    </source>
</evidence>
<organism evidence="2 3">
    <name type="scientific">Candidatus Nitronereus thalassa</name>
    <dbReference type="NCBI Taxonomy" id="3020898"/>
    <lineage>
        <taxon>Bacteria</taxon>
        <taxon>Pseudomonadati</taxon>
        <taxon>Nitrospirota</taxon>
        <taxon>Nitrospiria</taxon>
        <taxon>Nitrospirales</taxon>
        <taxon>Nitrospiraceae</taxon>
        <taxon>Candidatus Nitronereus</taxon>
    </lineage>
</organism>
<reference evidence="2 3" key="1">
    <citation type="journal article" date="2023" name="ISME J.">
        <title>Cultivation and genomic characterization of novel and ubiquitous marine nitrite-oxidizing bacteria from the Nitrospirales.</title>
        <authorList>
            <person name="Mueller A.J."/>
            <person name="Daebeler A."/>
            <person name="Herbold C.W."/>
            <person name="Kirkegaard R.H."/>
            <person name="Daims H."/>
        </authorList>
    </citation>
    <scope>NUCLEOTIDE SEQUENCE [LARGE SCALE GENOMIC DNA]</scope>
    <source>
        <strain evidence="2 3">EB</strain>
    </source>
</reference>
<dbReference type="Proteomes" id="UP001250932">
    <property type="component" value="Unassembled WGS sequence"/>
</dbReference>
<comment type="caution">
    <text evidence="2">The sequence shown here is derived from an EMBL/GenBank/DDBJ whole genome shotgun (WGS) entry which is preliminary data.</text>
</comment>
<name>A0ABU3KBZ3_9BACT</name>
<proteinExistence type="predicted"/>
<dbReference type="EMBL" id="JAQOUE010000002">
    <property type="protein sequence ID" value="MDT7043908.1"/>
    <property type="molecule type" value="Genomic_DNA"/>
</dbReference>
<gene>
    <name evidence="2" type="ORF">PPG34_16270</name>
</gene>
<feature type="region of interest" description="Disordered" evidence="1">
    <location>
        <begin position="118"/>
        <end position="152"/>
    </location>
</feature>